<keyword evidence="2" id="KW-1185">Reference proteome</keyword>
<protein>
    <submittedName>
        <fullName evidence="1">Uncharacterized protein</fullName>
    </submittedName>
</protein>
<gene>
    <name evidence="1" type="ORF">SLEP1_g32237</name>
</gene>
<name>A0AAV5KCQ9_9ROSI</name>
<sequence>MLALKMPRLLLLNRHLTVDEHHGNCSTTSVHHLPMQIIHNMPQGIGEKHSWRYNKLF</sequence>
<proteinExistence type="predicted"/>
<comment type="caution">
    <text evidence="1">The sequence shown here is derived from an EMBL/GenBank/DDBJ whole genome shotgun (WGS) entry which is preliminary data.</text>
</comment>
<reference evidence="1 2" key="1">
    <citation type="journal article" date="2021" name="Commun. Biol.">
        <title>The genome of Shorea leprosula (Dipterocarpaceae) highlights the ecological relevance of drought in aseasonal tropical rainforests.</title>
        <authorList>
            <person name="Ng K.K.S."/>
            <person name="Kobayashi M.J."/>
            <person name="Fawcett J.A."/>
            <person name="Hatakeyama M."/>
            <person name="Paape T."/>
            <person name="Ng C.H."/>
            <person name="Ang C.C."/>
            <person name="Tnah L.H."/>
            <person name="Lee C.T."/>
            <person name="Nishiyama T."/>
            <person name="Sese J."/>
            <person name="O'Brien M.J."/>
            <person name="Copetti D."/>
            <person name="Mohd Noor M.I."/>
            <person name="Ong R.C."/>
            <person name="Putra M."/>
            <person name="Sireger I.Z."/>
            <person name="Indrioko S."/>
            <person name="Kosugi Y."/>
            <person name="Izuno A."/>
            <person name="Isagi Y."/>
            <person name="Lee S.L."/>
            <person name="Shimizu K.K."/>
        </authorList>
    </citation>
    <scope>NUCLEOTIDE SEQUENCE [LARGE SCALE GENOMIC DNA]</scope>
    <source>
        <strain evidence="1">214</strain>
    </source>
</reference>
<evidence type="ECO:0000313" key="1">
    <source>
        <dbReference type="EMBL" id="GKV22356.1"/>
    </source>
</evidence>
<dbReference type="Proteomes" id="UP001054252">
    <property type="component" value="Unassembled WGS sequence"/>
</dbReference>
<evidence type="ECO:0000313" key="2">
    <source>
        <dbReference type="Proteomes" id="UP001054252"/>
    </source>
</evidence>
<accession>A0AAV5KCQ9</accession>
<organism evidence="1 2">
    <name type="scientific">Rubroshorea leprosula</name>
    <dbReference type="NCBI Taxonomy" id="152421"/>
    <lineage>
        <taxon>Eukaryota</taxon>
        <taxon>Viridiplantae</taxon>
        <taxon>Streptophyta</taxon>
        <taxon>Embryophyta</taxon>
        <taxon>Tracheophyta</taxon>
        <taxon>Spermatophyta</taxon>
        <taxon>Magnoliopsida</taxon>
        <taxon>eudicotyledons</taxon>
        <taxon>Gunneridae</taxon>
        <taxon>Pentapetalae</taxon>
        <taxon>rosids</taxon>
        <taxon>malvids</taxon>
        <taxon>Malvales</taxon>
        <taxon>Dipterocarpaceae</taxon>
        <taxon>Rubroshorea</taxon>
    </lineage>
</organism>
<dbReference type="AlphaFoldDB" id="A0AAV5KCQ9"/>
<dbReference type="EMBL" id="BPVZ01000060">
    <property type="protein sequence ID" value="GKV22356.1"/>
    <property type="molecule type" value="Genomic_DNA"/>
</dbReference>